<evidence type="ECO:0000256" key="5">
    <source>
        <dbReference type="ARBA" id="ARBA00022490"/>
    </source>
</evidence>
<dbReference type="GO" id="GO:0005737">
    <property type="term" value="C:cytoplasm"/>
    <property type="evidence" value="ECO:0007669"/>
    <property type="project" value="UniProtKB-SubCell"/>
</dbReference>
<evidence type="ECO:0000259" key="13">
    <source>
        <dbReference type="Pfam" id="PF04452"/>
    </source>
</evidence>
<organism evidence="14 15">
    <name type="scientific">Secundilactobacillus paracollinoides</name>
    <dbReference type="NCBI Taxonomy" id="240427"/>
    <lineage>
        <taxon>Bacteria</taxon>
        <taxon>Bacillati</taxon>
        <taxon>Bacillota</taxon>
        <taxon>Bacilli</taxon>
        <taxon>Lactobacillales</taxon>
        <taxon>Lactobacillaceae</taxon>
        <taxon>Secundilactobacillus</taxon>
    </lineage>
</organism>
<keyword evidence="5 12" id="KW-0963">Cytoplasm</keyword>
<dbReference type="InterPro" id="IPR015947">
    <property type="entry name" value="PUA-like_sf"/>
</dbReference>
<evidence type="ECO:0000256" key="8">
    <source>
        <dbReference type="ARBA" id="ARBA00022679"/>
    </source>
</evidence>
<dbReference type="PIRSF" id="PIRSF015601">
    <property type="entry name" value="MTase_slr0722"/>
    <property type="match status" value="1"/>
</dbReference>
<comment type="catalytic activity">
    <reaction evidence="11 12">
        <text>uridine(1498) in 16S rRNA + S-adenosyl-L-methionine = N(3)-methyluridine(1498) in 16S rRNA + S-adenosyl-L-homocysteine + H(+)</text>
        <dbReference type="Rhea" id="RHEA:42920"/>
        <dbReference type="Rhea" id="RHEA-COMP:10283"/>
        <dbReference type="Rhea" id="RHEA-COMP:10284"/>
        <dbReference type="ChEBI" id="CHEBI:15378"/>
        <dbReference type="ChEBI" id="CHEBI:57856"/>
        <dbReference type="ChEBI" id="CHEBI:59789"/>
        <dbReference type="ChEBI" id="CHEBI:65315"/>
        <dbReference type="ChEBI" id="CHEBI:74502"/>
        <dbReference type="EC" id="2.1.1.193"/>
    </reaction>
</comment>
<accession>A0A1B2J0F3</accession>
<evidence type="ECO:0000313" key="15">
    <source>
        <dbReference type="Proteomes" id="UP000093267"/>
    </source>
</evidence>
<evidence type="ECO:0000256" key="10">
    <source>
        <dbReference type="ARBA" id="ARBA00025699"/>
    </source>
</evidence>
<keyword evidence="7 12" id="KW-0489">Methyltransferase</keyword>
<dbReference type="EMBL" id="CP014924">
    <property type="protein sequence ID" value="ANZ67816.1"/>
    <property type="molecule type" value="Genomic_DNA"/>
</dbReference>
<dbReference type="InterPro" id="IPR029028">
    <property type="entry name" value="Alpha/beta_knot_MTases"/>
</dbReference>
<evidence type="ECO:0000256" key="6">
    <source>
        <dbReference type="ARBA" id="ARBA00022552"/>
    </source>
</evidence>
<evidence type="ECO:0000256" key="11">
    <source>
        <dbReference type="ARBA" id="ARBA00047944"/>
    </source>
</evidence>
<evidence type="ECO:0000256" key="7">
    <source>
        <dbReference type="ARBA" id="ARBA00022603"/>
    </source>
</evidence>
<comment type="function">
    <text evidence="10 12">Specifically methylates the N3 position of the uracil ring of uridine 1498 (m3U1498) in 16S rRNA. Acts on the fully assembled 30S ribosomal subunit.</text>
</comment>
<dbReference type="AlphaFoldDB" id="A0A1B2J0F3"/>
<dbReference type="GO" id="GO:0070475">
    <property type="term" value="P:rRNA base methylation"/>
    <property type="evidence" value="ECO:0007669"/>
    <property type="project" value="TreeGrafter"/>
</dbReference>
<keyword evidence="15" id="KW-1185">Reference proteome</keyword>
<dbReference type="CDD" id="cd18084">
    <property type="entry name" value="RsmE-like"/>
    <property type="match status" value="1"/>
</dbReference>
<dbReference type="InterPro" id="IPR029026">
    <property type="entry name" value="tRNA_m1G_MTases_N"/>
</dbReference>
<dbReference type="STRING" id="240427.AYR62_05135"/>
<dbReference type="PANTHER" id="PTHR30027">
    <property type="entry name" value="RIBOSOMAL RNA SMALL SUBUNIT METHYLTRANSFERASE E"/>
    <property type="match status" value="1"/>
</dbReference>
<evidence type="ECO:0000256" key="4">
    <source>
        <dbReference type="ARBA" id="ARBA00013673"/>
    </source>
</evidence>
<keyword evidence="9 12" id="KW-0949">S-adenosyl-L-methionine</keyword>
<evidence type="ECO:0000256" key="2">
    <source>
        <dbReference type="ARBA" id="ARBA00005528"/>
    </source>
</evidence>
<dbReference type="Gene3D" id="3.40.1280.10">
    <property type="match status" value="1"/>
</dbReference>
<dbReference type="NCBIfam" id="TIGR00046">
    <property type="entry name" value="RsmE family RNA methyltransferase"/>
    <property type="match status" value="1"/>
</dbReference>
<dbReference type="InterPro" id="IPR046886">
    <property type="entry name" value="RsmE_MTase_dom"/>
</dbReference>
<protein>
    <recommendedName>
        <fullName evidence="4 12">Ribosomal RNA small subunit methyltransferase E</fullName>
        <ecNumber evidence="3 12">2.1.1.193</ecNumber>
    </recommendedName>
</protein>
<keyword evidence="6 12" id="KW-0698">rRNA processing</keyword>
<dbReference type="Pfam" id="PF04452">
    <property type="entry name" value="Methyltrans_RNA"/>
    <property type="match status" value="1"/>
</dbReference>
<dbReference type="GO" id="GO:0070042">
    <property type="term" value="F:rRNA (uridine-N3-)-methyltransferase activity"/>
    <property type="evidence" value="ECO:0007669"/>
    <property type="project" value="TreeGrafter"/>
</dbReference>
<gene>
    <name evidence="14" type="ORF">AYR63_12160</name>
</gene>
<dbReference type="EC" id="2.1.1.193" evidence="3 12"/>
<proteinExistence type="inferred from homology"/>
<dbReference type="PANTHER" id="PTHR30027:SF3">
    <property type="entry name" value="16S RRNA (URACIL(1498)-N(3))-METHYLTRANSFERASE"/>
    <property type="match status" value="1"/>
</dbReference>
<evidence type="ECO:0000313" key="14">
    <source>
        <dbReference type="EMBL" id="ANZ67816.1"/>
    </source>
</evidence>
<dbReference type="OrthoDB" id="9815641at2"/>
<reference evidence="14 15" key="1">
    <citation type="submission" date="2016-03" db="EMBL/GenBank/DDBJ databases">
        <title>Pediococcus and Lactobacillus from brewery environment - whole genome sequencing and assembly.</title>
        <authorList>
            <person name="Behr J."/>
            <person name="Geissler A.J."/>
            <person name="Vogel R.F."/>
        </authorList>
    </citation>
    <scope>NUCLEOTIDE SEQUENCE [LARGE SCALE GENOMIC DNA]</scope>
    <source>
        <strain evidence="14 15">TMW 1.1995</strain>
    </source>
</reference>
<evidence type="ECO:0000256" key="3">
    <source>
        <dbReference type="ARBA" id="ARBA00012328"/>
    </source>
</evidence>
<dbReference type="InterPro" id="IPR006700">
    <property type="entry name" value="RsmE"/>
</dbReference>
<name>A0A1B2J0F3_9LACO</name>
<dbReference type="Proteomes" id="UP000093267">
    <property type="component" value="Chromosome"/>
</dbReference>
<evidence type="ECO:0000256" key="1">
    <source>
        <dbReference type="ARBA" id="ARBA00004496"/>
    </source>
</evidence>
<keyword evidence="8 12" id="KW-0808">Transferase</keyword>
<dbReference type="NCBIfam" id="NF008691">
    <property type="entry name" value="PRK11713.1-4"/>
    <property type="match status" value="1"/>
</dbReference>
<feature type="domain" description="Ribosomal RNA small subunit methyltransferase E methyltransferase" evidence="13">
    <location>
        <begin position="69"/>
        <end position="237"/>
    </location>
</feature>
<dbReference type="RefSeq" id="WP_065903058.1">
    <property type="nucleotide sequence ID" value="NZ_CP014912.1"/>
</dbReference>
<comment type="subcellular location">
    <subcellularLocation>
        <location evidence="1 12">Cytoplasm</location>
    </subcellularLocation>
</comment>
<dbReference type="SUPFAM" id="SSF88697">
    <property type="entry name" value="PUA domain-like"/>
    <property type="match status" value="1"/>
</dbReference>
<sequence length="247" mass="27075">MQRYFIDGSLTVGHTFELDATVSKHWRQVLRAEPGAQAEFVDGHEQLFLGELGDGNQTTVLKALTSTVELPVNVTILSGLPKQDKAEWIVQKATELGAHTIAFFGGDWSVARWQDNKVAKKLVRLQKIAHGASEQSHRTHIPEIQFYSTLATAIQAIDYDQLLVAYEEAAKQGEQAQLTRTLSQLQTGQTLVDVFGPEGGISPAEIKTLTTNDGVLAGLGPRILRTETAPLYLLSAASTVWELQRQA</sequence>
<evidence type="ECO:0000256" key="12">
    <source>
        <dbReference type="PIRNR" id="PIRNR015601"/>
    </source>
</evidence>
<evidence type="ECO:0000256" key="9">
    <source>
        <dbReference type="ARBA" id="ARBA00022691"/>
    </source>
</evidence>
<dbReference type="SUPFAM" id="SSF75217">
    <property type="entry name" value="alpha/beta knot"/>
    <property type="match status" value="1"/>
</dbReference>
<comment type="similarity">
    <text evidence="2 12">Belongs to the RNA methyltransferase RsmE family.</text>
</comment>